<evidence type="ECO:0000256" key="3">
    <source>
        <dbReference type="ARBA" id="ARBA00022737"/>
    </source>
</evidence>
<dbReference type="PROSITE" id="PS50157">
    <property type="entry name" value="ZINC_FINGER_C2H2_2"/>
    <property type="match status" value="1"/>
</dbReference>
<keyword evidence="5" id="KW-0862">Zinc</keyword>
<evidence type="ECO:0000313" key="11">
    <source>
        <dbReference type="Proteomes" id="UP000566819"/>
    </source>
</evidence>
<dbReference type="Proteomes" id="UP000566819">
    <property type="component" value="Unassembled WGS sequence"/>
</dbReference>
<evidence type="ECO:0000256" key="1">
    <source>
        <dbReference type="ARBA" id="ARBA00004123"/>
    </source>
</evidence>
<dbReference type="SUPFAM" id="SSF57667">
    <property type="entry name" value="beta-beta-alpha zinc fingers"/>
    <property type="match status" value="1"/>
</dbReference>
<evidence type="ECO:0000259" key="9">
    <source>
        <dbReference type="PROSITE" id="PS50157"/>
    </source>
</evidence>
<keyword evidence="6" id="KW-0539">Nucleus</keyword>
<dbReference type="Pfam" id="PF23561">
    <property type="entry name" value="zf-C2H2_15"/>
    <property type="match status" value="1"/>
</dbReference>
<evidence type="ECO:0000256" key="6">
    <source>
        <dbReference type="ARBA" id="ARBA00023242"/>
    </source>
</evidence>
<dbReference type="GO" id="GO:0000978">
    <property type="term" value="F:RNA polymerase II cis-regulatory region sequence-specific DNA binding"/>
    <property type="evidence" value="ECO:0007669"/>
    <property type="project" value="TreeGrafter"/>
</dbReference>
<accession>A0A8H4RPE5</accession>
<sequence length="363" mass="40692">MADESPVGSPLSTISSDAFEAEYAAAHMPPAKRQKVEDPSLRATPTTHQIDFDAVDESSDTDGEVPSSPSNLRPEDDDSHEQVTICAWDGCDAGDMGDMDKLVDHIHNEHIETRQKKYTCEWMDCSRKSMPHASGYALKAHMRSHTREKPFYCALPECDRAFTRSDALAKHMRTVHETEALRPSDPIPKSMQPAKSSRLKLILKASQAQSEEPQSANTNGTTNGIDPSKWTSSYPPELGFTAEEEEKGAEELWRYLRRELAWVEEESEALKKQAEEMEQLRKKEWKEKEVLLDQVIKNELSYHERRAEVLKGDVRLPSAEEIAAAAAALSPRATMPHSPGPFRGQPVEDRREAAAVLASMRQV</sequence>
<comment type="caution">
    <text evidence="10">The sequence shown here is derived from an EMBL/GenBank/DDBJ whole genome shotgun (WGS) entry which is preliminary data.</text>
</comment>
<reference evidence="10 11" key="1">
    <citation type="submission" date="2020-03" db="EMBL/GenBank/DDBJ databases">
        <title>Draft Genome Sequence of Cudoniella acicularis.</title>
        <authorList>
            <person name="Buettner E."/>
            <person name="Kellner H."/>
        </authorList>
    </citation>
    <scope>NUCLEOTIDE SEQUENCE [LARGE SCALE GENOMIC DNA]</scope>
    <source>
        <strain evidence="10 11">DSM 108380</strain>
    </source>
</reference>
<comment type="subcellular location">
    <subcellularLocation>
        <location evidence="1">Nucleus</location>
    </subcellularLocation>
</comment>
<feature type="compositionally biased region" description="Acidic residues" evidence="8">
    <location>
        <begin position="53"/>
        <end position="63"/>
    </location>
</feature>
<feature type="region of interest" description="Disordered" evidence="8">
    <location>
        <begin position="26"/>
        <end position="81"/>
    </location>
</feature>
<keyword evidence="4 7" id="KW-0863">Zinc-finger</keyword>
<evidence type="ECO:0000256" key="4">
    <source>
        <dbReference type="ARBA" id="ARBA00022771"/>
    </source>
</evidence>
<dbReference type="InterPro" id="IPR013087">
    <property type="entry name" value="Znf_C2H2_type"/>
</dbReference>
<dbReference type="InterPro" id="IPR043359">
    <property type="entry name" value="GLI-like"/>
</dbReference>
<feature type="compositionally biased region" description="Polar residues" evidence="8">
    <location>
        <begin position="206"/>
        <end position="234"/>
    </location>
</feature>
<feature type="domain" description="C2H2-type" evidence="9">
    <location>
        <begin position="151"/>
        <end position="181"/>
    </location>
</feature>
<dbReference type="InterPro" id="IPR036236">
    <property type="entry name" value="Znf_C2H2_sf"/>
</dbReference>
<dbReference type="Gene3D" id="3.30.160.60">
    <property type="entry name" value="Classic Zinc Finger"/>
    <property type="match status" value="3"/>
</dbReference>
<dbReference type="FunFam" id="3.30.160.60:FF:000201">
    <property type="entry name" value="C2H2 finger domain protein (Gli3)"/>
    <property type="match status" value="1"/>
</dbReference>
<dbReference type="SMART" id="SM00355">
    <property type="entry name" value="ZnF_C2H2"/>
    <property type="match status" value="3"/>
</dbReference>
<keyword evidence="2" id="KW-0479">Metal-binding</keyword>
<proteinExistence type="predicted"/>
<keyword evidence="3" id="KW-0677">Repeat</keyword>
<dbReference type="GO" id="GO:0005634">
    <property type="term" value="C:nucleus"/>
    <property type="evidence" value="ECO:0007669"/>
    <property type="project" value="UniProtKB-SubCell"/>
</dbReference>
<evidence type="ECO:0000256" key="8">
    <source>
        <dbReference type="SAM" id="MobiDB-lite"/>
    </source>
</evidence>
<dbReference type="EMBL" id="JAAMPI010000338">
    <property type="protein sequence ID" value="KAF4632545.1"/>
    <property type="molecule type" value="Genomic_DNA"/>
</dbReference>
<dbReference type="PROSITE" id="PS00028">
    <property type="entry name" value="ZINC_FINGER_C2H2_1"/>
    <property type="match status" value="1"/>
</dbReference>
<dbReference type="PANTHER" id="PTHR45718">
    <property type="entry name" value="TRANSCRIPTIONAL ACTIVATOR CUBITUS INTERRUPTUS"/>
    <property type="match status" value="1"/>
</dbReference>
<dbReference type="GO" id="GO:0008270">
    <property type="term" value="F:zinc ion binding"/>
    <property type="evidence" value="ECO:0007669"/>
    <property type="project" value="UniProtKB-KW"/>
</dbReference>
<evidence type="ECO:0000256" key="7">
    <source>
        <dbReference type="PROSITE-ProRule" id="PRU00042"/>
    </source>
</evidence>
<dbReference type="GO" id="GO:0000981">
    <property type="term" value="F:DNA-binding transcription factor activity, RNA polymerase II-specific"/>
    <property type="evidence" value="ECO:0007669"/>
    <property type="project" value="TreeGrafter"/>
</dbReference>
<name>A0A8H4RPE5_9HELO</name>
<feature type="region of interest" description="Disordered" evidence="8">
    <location>
        <begin position="205"/>
        <end position="236"/>
    </location>
</feature>
<evidence type="ECO:0000256" key="5">
    <source>
        <dbReference type="ARBA" id="ARBA00022833"/>
    </source>
</evidence>
<dbReference type="OrthoDB" id="3214149at2759"/>
<dbReference type="AlphaFoldDB" id="A0A8H4RPE5"/>
<gene>
    <name evidence="10" type="ORF">G7Y89_g5574</name>
</gene>
<organism evidence="10 11">
    <name type="scientific">Cudoniella acicularis</name>
    <dbReference type="NCBI Taxonomy" id="354080"/>
    <lineage>
        <taxon>Eukaryota</taxon>
        <taxon>Fungi</taxon>
        <taxon>Dikarya</taxon>
        <taxon>Ascomycota</taxon>
        <taxon>Pezizomycotina</taxon>
        <taxon>Leotiomycetes</taxon>
        <taxon>Helotiales</taxon>
        <taxon>Tricladiaceae</taxon>
        <taxon>Cudoniella</taxon>
    </lineage>
</organism>
<evidence type="ECO:0000313" key="10">
    <source>
        <dbReference type="EMBL" id="KAF4632545.1"/>
    </source>
</evidence>
<protein>
    <recommendedName>
        <fullName evidence="9">C2H2-type domain-containing protein</fullName>
    </recommendedName>
</protein>
<dbReference type="PANTHER" id="PTHR45718:SF4">
    <property type="entry name" value="TRANSCRIPTIONAL ACTIVATOR CUBITUS INTERRUPTUS"/>
    <property type="match status" value="1"/>
</dbReference>
<dbReference type="FunFam" id="3.30.160.60:FF:000031">
    <property type="entry name" value="GLI family zinc finger 3"/>
    <property type="match status" value="1"/>
</dbReference>
<evidence type="ECO:0000256" key="2">
    <source>
        <dbReference type="ARBA" id="ARBA00022723"/>
    </source>
</evidence>
<feature type="region of interest" description="Disordered" evidence="8">
    <location>
        <begin position="328"/>
        <end position="349"/>
    </location>
</feature>
<keyword evidence="11" id="KW-1185">Reference proteome</keyword>
<dbReference type="InterPro" id="IPR056436">
    <property type="entry name" value="Znf-C2H2_ZIC1-5/GLI1-3-like"/>
</dbReference>